<name>A0A1E1MNA9_RHYSE</name>
<gene>
    <name evidence="2" type="ORF">RSE6_11589</name>
</gene>
<dbReference type="GO" id="GO:0016627">
    <property type="term" value="F:oxidoreductase activity, acting on the CH-CH group of donors"/>
    <property type="evidence" value="ECO:0007669"/>
    <property type="project" value="InterPro"/>
</dbReference>
<dbReference type="AlphaFoldDB" id="A0A1E1MNA9"/>
<dbReference type="InterPro" id="IPR036250">
    <property type="entry name" value="AcylCo_DH-like_C"/>
</dbReference>
<sequence>MGYIFMQWDDLWPELMYVVCGFSQEGTTRPRNRSCRLDQDSPGPSGCCCREKARDLPSSRASRNERFSATGGPHIRFKDFRVPGANFLEAARRAVPVITRDFSSSAALVGAIATGIMAVAFEAALTFAKSDARGGSQALLARQSVSDLWMNVKLQTDAARAMKW</sequence>
<dbReference type="Gene3D" id="1.20.140.10">
    <property type="entry name" value="Butyryl-CoA Dehydrogenase, subunit A, domain 3"/>
    <property type="match status" value="1"/>
</dbReference>
<keyword evidence="3" id="KW-1185">Reference proteome</keyword>
<protein>
    <submittedName>
        <fullName evidence="2">Uncharacterized protein</fullName>
    </submittedName>
</protein>
<reference evidence="3" key="1">
    <citation type="submission" date="2016-03" db="EMBL/GenBank/DDBJ databases">
        <authorList>
            <person name="Guldener U."/>
        </authorList>
    </citation>
    <scope>NUCLEOTIDE SEQUENCE [LARGE SCALE GENOMIC DNA]</scope>
</reference>
<dbReference type="SUPFAM" id="SSF47203">
    <property type="entry name" value="Acyl-CoA dehydrogenase C-terminal domain-like"/>
    <property type="match status" value="1"/>
</dbReference>
<accession>A0A1E1MNA9</accession>
<evidence type="ECO:0000256" key="1">
    <source>
        <dbReference type="SAM" id="MobiDB-lite"/>
    </source>
</evidence>
<proteinExistence type="predicted"/>
<organism evidence="2 3">
    <name type="scientific">Rhynchosporium secalis</name>
    <name type="common">Barley scald fungus</name>
    <dbReference type="NCBI Taxonomy" id="38038"/>
    <lineage>
        <taxon>Eukaryota</taxon>
        <taxon>Fungi</taxon>
        <taxon>Dikarya</taxon>
        <taxon>Ascomycota</taxon>
        <taxon>Pezizomycotina</taxon>
        <taxon>Leotiomycetes</taxon>
        <taxon>Helotiales</taxon>
        <taxon>Ploettnerulaceae</taxon>
        <taxon>Rhynchosporium</taxon>
    </lineage>
</organism>
<evidence type="ECO:0000313" key="2">
    <source>
        <dbReference type="EMBL" id="CZT50578.1"/>
    </source>
</evidence>
<evidence type="ECO:0000313" key="3">
    <source>
        <dbReference type="Proteomes" id="UP000177625"/>
    </source>
</evidence>
<dbReference type="EMBL" id="FJVC01000436">
    <property type="protein sequence ID" value="CZT50578.1"/>
    <property type="molecule type" value="Genomic_DNA"/>
</dbReference>
<feature type="region of interest" description="Disordered" evidence="1">
    <location>
        <begin position="26"/>
        <end position="45"/>
    </location>
</feature>
<dbReference type="Proteomes" id="UP000177625">
    <property type="component" value="Unassembled WGS sequence"/>
</dbReference>